<keyword evidence="6" id="KW-0449">Lipoprotein</keyword>
<feature type="domain" description="ABC transporter substrate-binding protein PnrA-like" evidence="7">
    <location>
        <begin position="43"/>
        <end position="300"/>
    </location>
</feature>
<evidence type="ECO:0000256" key="4">
    <source>
        <dbReference type="ARBA" id="ARBA00022729"/>
    </source>
</evidence>
<reference evidence="8 9" key="1">
    <citation type="submission" date="2017-05" db="EMBL/GenBank/DDBJ databases">
        <authorList>
            <person name="Varghese N."/>
            <person name="Submissions S."/>
        </authorList>
    </citation>
    <scope>NUCLEOTIDE SEQUENCE [LARGE SCALE GENOMIC DNA]</scope>
    <source>
        <strain evidence="8 9">DSM 15949</strain>
    </source>
</reference>
<evidence type="ECO:0000313" key="8">
    <source>
        <dbReference type="EMBL" id="SMP22843.1"/>
    </source>
</evidence>
<comment type="caution">
    <text evidence="8">The sequence shown here is derived from an EMBL/GenBank/DDBJ whole genome shotgun (WGS) entry which is preliminary data.</text>
</comment>
<evidence type="ECO:0000256" key="3">
    <source>
        <dbReference type="ARBA" id="ARBA00022475"/>
    </source>
</evidence>
<evidence type="ECO:0000256" key="2">
    <source>
        <dbReference type="ARBA" id="ARBA00008610"/>
    </source>
</evidence>
<dbReference type="Proteomes" id="UP001157914">
    <property type="component" value="Unassembled WGS sequence"/>
</dbReference>
<dbReference type="PANTHER" id="PTHR34296:SF2">
    <property type="entry name" value="ABC TRANSPORTER GUANOSINE-BINDING PROTEIN NUPN"/>
    <property type="match status" value="1"/>
</dbReference>
<gene>
    <name evidence="8" type="ORF">SAMN06265374_2208</name>
</gene>
<proteinExistence type="inferred from homology"/>
<dbReference type="InterPro" id="IPR003760">
    <property type="entry name" value="PnrA-like"/>
</dbReference>
<dbReference type="InterPro" id="IPR028082">
    <property type="entry name" value="Peripla_BP_I"/>
</dbReference>
<evidence type="ECO:0000313" key="9">
    <source>
        <dbReference type="Proteomes" id="UP001157914"/>
    </source>
</evidence>
<dbReference type="PANTHER" id="PTHR34296">
    <property type="entry name" value="TRANSCRIPTIONAL ACTIVATOR PROTEIN MED"/>
    <property type="match status" value="1"/>
</dbReference>
<dbReference type="Pfam" id="PF02608">
    <property type="entry name" value="Bmp"/>
    <property type="match status" value="1"/>
</dbReference>
<keyword evidence="4" id="KW-0732">Signal</keyword>
<name>A0ABY1P305_9HYPH</name>
<sequence length="344" mass="35680">MSSEIADLKIGGLMSGSISKWLLAAITFGLLTASVHARPAIVYSVGGKYDGSFNESAFTGVKRFQEETGVSVKEFELERDAQSLQALRSFAGRGDEPVVAIGFNQANALAQVAPEFPDTNFAIIDMVVDQPNVRSYVFKEHEGAYIAGLLAAMASKSGTIGFVGGMDIPIIQRFLCGYKQGARAANPDIEVLSNMTGTTPMAFADPVRGAELAAAQIGRGADVIIQAAGGTGIGVLQAAADKGILGIGTDSNQNGLHPGQVLTSIRKRVDTAVYDSFTAAEAGTFEPGLKVLGLAEGGMDWVLDANNADLITGLMKTAAETAVAGISDGTVTVHDVVMDGACPF</sequence>
<keyword evidence="9" id="KW-1185">Reference proteome</keyword>
<dbReference type="SUPFAM" id="SSF53822">
    <property type="entry name" value="Periplasmic binding protein-like I"/>
    <property type="match status" value="1"/>
</dbReference>
<comment type="similarity">
    <text evidence="2">Belongs to the BMP lipoprotein family.</text>
</comment>
<dbReference type="EMBL" id="FXTT01000003">
    <property type="protein sequence ID" value="SMP22843.1"/>
    <property type="molecule type" value="Genomic_DNA"/>
</dbReference>
<evidence type="ECO:0000256" key="6">
    <source>
        <dbReference type="ARBA" id="ARBA00023288"/>
    </source>
</evidence>
<keyword evidence="3" id="KW-1003">Cell membrane</keyword>
<keyword evidence="5" id="KW-0472">Membrane</keyword>
<organism evidence="8 9">
    <name type="scientific">Roseibium denhamense</name>
    <dbReference type="NCBI Taxonomy" id="76305"/>
    <lineage>
        <taxon>Bacteria</taxon>
        <taxon>Pseudomonadati</taxon>
        <taxon>Pseudomonadota</taxon>
        <taxon>Alphaproteobacteria</taxon>
        <taxon>Hyphomicrobiales</taxon>
        <taxon>Stappiaceae</taxon>
        <taxon>Roseibium</taxon>
    </lineage>
</organism>
<accession>A0ABY1P305</accession>
<dbReference type="Gene3D" id="3.40.50.2300">
    <property type="match status" value="2"/>
</dbReference>
<dbReference type="InterPro" id="IPR050957">
    <property type="entry name" value="BMP_lipoprotein"/>
</dbReference>
<evidence type="ECO:0000256" key="1">
    <source>
        <dbReference type="ARBA" id="ARBA00004193"/>
    </source>
</evidence>
<dbReference type="CDD" id="cd06354">
    <property type="entry name" value="PBP1_PrnA-like"/>
    <property type="match status" value="1"/>
</dbReference>
<protein>
    <submittedName>
        <fullName evidence="8">Nucleoside-binding protein</fullName>
    </submittedName>
</protein>
<comment type="subcellular location">
    <subcellularLocation>
        <location evidence="1">Cell membrane</location>
        <topology evidence="1">Lipid-anchor</topology>
    </subcellularLocation>
</comment>
<evidence type="ECO:0000259" key="7">
    <source>
        <dbReference type="Pfam" id="PF02608"/>
    </source>
</evidence>
<evidence type="ECO:0000256" key="5">
    <source>
        <dbReference type="ARBA" id="ARBA00023136"/>
    </source>
</evidence>